<dbReference type="Proteomes" id="UP000887566">
    <property type="component" value="Unplaced"/>
</dbReference>
<evidence type="ECO:0000256" key="1">
    <source>
        <dbReference type="ARBA" id="ARBA00004141"/>
    </source>
</evidence>
<dbReference type="Pfam" id="PF00001">
    <property type="entry name" value="7tm_1"/>
    <property type="match status" value="1"/>
</dbReference>
<feature type="transmembrane region" description="Helical" evidence="8">
    <location>
        <begin position="308"/>
        <end position="333"/>
    </location>
</feature>
<keyword evidence="3 8" id="KW-1133">Transmembrane helix</keyword>
<feature type="transmembrane region" description="Helical" evidence="8">
    <location>
        <begin position="353"/>
        <end position="371"/>
    </location>
</feature>
<evidence type="ECO:0000259" key="9">
    <source>
        <dbReference type="PROSITE" id="PS50262"/>
    </source>
</evidence>
<evidence type="ECO:0000256" key="3">
    <source>
        <dbReference type="ARBA" id="ARBA00022989"/>
    </source>
</evidence>
<dbReference type="InterPro" id="IPR017452">
    <property type="entry name" value="GPCR_Rhodpsn_7TM"/>
</dbReference>
<keyword evidence="10" id="KW-1185">Reference proteome</keyword>
<feature type="transmembrane region" description="Helical" evidence="8">
    <location>
        <begin position="392"/>
        <end position="413"/>
    </location>
</feature>
<evidence type="ECO:0000256" key="2">
    <source>
        <dbReference type="ARBA" id="ARBA00022692"/>
    </source>
</evidence>
<evidence type="ECO:0000313" key="11">
    <source>
        <dbReference type="WBParaSite" id="PSAMB.scaffold2201size24646.g16815.t1"/>
    </source>
</evidence>
<keyword evidence="6" id="KW-0675">Receptor</keyword>
<dbReference type="AlphaFoldDB" id="A0A914VNV8"/>
<dbReference type="SUPFAM" id="SSF81321">
    <property type="entry name" value="Family A G protein-coupled receptor-like"/>
    <property type="match status" value="2"/>
</dbReference>
<evidence type="ECO:0000256" key="7">
    <source>
        <dbReference type="ARBA" id="ARBA00023224"/>
    </source>
</evidence>
<evidence type="ECO:0000313" key="10">
    <source>
        <dbReference type="Proteomes" id="UP000887566"/>
    </source>
</evidence>
<accession>A0A914VNV8</accession>
<dbReference type="PANTHER" id="PTHR45695:SF15">
    <property type="entry name" value="OPSIN RH2"/>
    <property type="match status" value="1"/>
</dbReference>
<protein>
    <submittedName>
        <fullName evidence="11">G-protein coupled receptors family 1 profile domain-containing protein</fullName>
    </submittedName>
</protein>
<sequence>MELWLLICMTLYFIFALIPLFGQIPVLIVMIRSKMIRESSSANLIIGMISGDFLICCAILWQGALIFIDSPTGDPFFTKGQCLLMEAPNIRGMVISQIFTPPLGADRMNALRDPIAYCKRQHKEPFKTALYWWSAGGILAVATAIMPHIANDVSTVIHYTDPTLPTRFRDYWMVFSIIVSALVLLAYLLVIFFSRKKSGTLTDNENNWAKERRIAREKLITKTVMSVLVVYILFWGLPSLVYNVAVIFDVNLGSTFGLLMMFGSVLCSCGNIVILLMKQDIRAEVKSLQVVVLIATIRSKLIRESGSAYLIIGMISGDSLVCCSVLWQVALLFIDPPTGDPFFTKGQCLLMEAPNFLGVVFSQIATLSLAVDRMNTFRDPVGYYKKEHFQSALYWLSAGGILALATAAMPHIANDTGTVIHCTDPTWPTWFRRYWLGFSIIVSALVLLVYLLVIIFSRKKSGTVGEVEDRRRNERRITREKMVTKTVVRVLLVYILFWGLPSVVYNAVVIFDANLGSTFGLLMMFGLVLCSCGNIAILLMRQDMRAEVKLALGCCCCQQQGSHSMIAPAPQNAAADATRIDP</sequence>
<feature type="transmembrane region" description="Helical" evidence="8">
    <location>
        <begin position="519"/>
        <end position="540"/>
    </location>
</feature>
<dbReference type="PROSITE" id="PS50262">
    <property type="entry name" value="G_PROTEIN_RECEP_F1_2"/>
    <property type="match status" value="2"/>
</dbReference>
<dbReference type="CDD" id="cd00637">
    <property type="entry name" value="7tm_classA_rhodopsin-like"/>
    <property type="match status" value="2"/>
</dbReference>
<organism evidence="10 11">
    <name type="scientific">Plectus sambesii</name>
    <dbReference type="NCBI Taxonomy" id="2011161"/>
    <lineage>
        <taxon>Eukaryota</taxon>
        <taxon>Metazoa</taxon>
        <taxon>Ecdysozoa</taxon>
        <taxon>Nematoda</taxon>
        <taxon>Chromadorea</taxon>
        <taxon>Plectida</taxon>
        <taxon>Plectina</taxon>
        <taxon>Plectoidea</taxon>
        <taxon>Plectidae</taxon>
        <taxon>Plectus</taxon>
    </lineage>
</organism>
<evidence type="ECO:0000256" key="6">
    <source>
        <dbReference type="ARBA" id="ARBA00023170"/>
    </source>
</evidence>
<feature type="transmembrane region" description="Helical" evidence="8">
    <location>
        <begin position="433"/>
        <end position="456"/>
    </location>
</feature>
<keyword evidence="7" id="KW-0807">Transducer</keyword>
<feature type="transmembrane region" description="Helical" evidence="8">
    <location>
        <begin position="171"/>
        <end position="193"/>
    </location>
</feature>
<feature type="transmembrane region" description="Helical" evidence="8">
    <location>
        <begin position="257"/>
        <end position="277"/>
    </location>
</feature>
<feature type="transmembrane region" description="Helical" evidence="8">
    <location>
        <begin position="129"/>
        <end position="151"/>
    </location>
</feature>
<dbReference type="InterPro" id="IPR000276">
    <property type="entry name" value="GPCR_Rhodpsn"/>
</dbReference>
<dbReference type="InterPro" id="IPR019424">
    <property type="entry name" value="7TM_GPCR_Srsx"/>
</dbReference>
<feature type="domain" description="G-protein coupled receptors family 1 profile" evidence="9">
    <location>
        <begin position="22"/>
        <end position="275"/>
    </location>
</feature>
<keyword evidence="2 8" id="KW-0812">Transmembrane</keyword>
<feature type="transmembrane region" description="Helical" evidence="8">
    <location>
        <begin position="12"/>
        <end position="31"/>
    </location>
</feature>
<evidence type="ECO:0000256" key="8">
    <source>
        <dbReference type="SAM" id="Phobius"/>
    </source>
</evidence>
<evidence type="ECO:0000256" key="5">
    <source>
        <dbReference type="ARBA" id="ARBA00023136"/>
    </source>
</evidence>
<feature type="transmembrane region" description="Helical" evidence="8">
    <location>
        <begin position="43"/>
        <end position="68"/>
    </location>
</feature>
<dbReference type="GO" id="GO:0004930">
    <property type="term" value="F:G protein-coupled receptor activity"/>
    <property type="evidence" value="ECO:0007669"/>
    <property type="project" value="UniProtKB-KW"/>
</dbReference>
<dbReference type="PANTHER" id="PTHR45695">
    <property type="entry name" value="LEUCOKININ RECEPTOR-RELATED"/>
    <property type="match status" value="1"/>
</dbReference>
<feature type="transmembrane region" description="Helical" evidence="8">
    <location>
        <begin position="219"/>
        <end position="237"/>
    </location>
</feature>
<name>A0A914VNV8_9BILA</name>
<dbReference type="GO" id="GO:0005886">
    <property type="term" value="C:plasma membrane"/>
    <property type="evidence" value="ECO:0007669"/>
    <property type="project" value="TreeGrafter"/>
</dbReference>
<reference evidence="11" key="1">
    <citation type="submission" date="2022-11" db="UniProtKB">
        <authorList>
            <consortium name="WormBaseParasite"/>
        </authorList>
    </citation>
    <scope>IDENTIFICATION</scope>
</reference>
<feature type="domain" description="G-protein coupled receptors family 1 profile" evidence="9">
    <location>
        <begin position="288"/>
        <end position="538"/>
    </location>
</feature>
<keyword evidence="5 8" id="KW-0472">Membrane</keyword>
<keyword evidence="4" id="KW-0297">G-protein coupled receptor</keyword>
<proteinExistence type="predicted"/>
<evidence type="ECO:0000256" key="4">
    <source>
        <dbReference type="ARBA" id="ARBA00023040"/>
    </source>
</evidence>
<dbReference type="Gene3D" id="1.20.1070.10">
    <property type="entry name" value="Rhodopsin 7-helix transmembrane proteins"/>
    <property type="match status" value="2"/>
</dbReference>
<comment type="subcellular location">
    <subcellularLocation>
        <location evidence="1">Membrane</location>
        <topology evidence="1">Multi-pass membrane protein</topology>
    </subcellularLocation>
</comment>
<dbReference type="SMART" id="SM01381">
    <property type="entry name" value="7TM_GPCR_Srsx"/>
    <property type="match status" value="1"/>
</dbReference>
<dbReference type="WBParaSite" id="PSAMB.scaffold2201size24646.g16815.t1">
    <property type="protein sequence ID" value="PSAMB.scaffold2201size24646.g16815.t1"/>
    <property type="gene ID" value="PSAMB.scaffold2201size24646.g16815"/>
</dbReference>
<feature type="transmembrane region" description="Helical" evidence="8">
    <location>
        <begin position="486"/>
        <end position="507"/>
    </location>
</feature>
<dbReference type="Pfam" id="PF10320">
    <property type="entry name" value="7TM_GPCR_Srsx"/>
    <property type="match status" value="1"/>
</dbReference>